<dbReference type="RefSeq" id="WP_059175596.1">
    <property type="nucleotide sequence ID" value="NZ_BCNO01000001.1"/>
</dbReference>
<keyword evidence="7 9" id="KW-0413">Isomerase</keyword>
<dbReference type="OrthoDB" id="9767721at2"/>
<dbReference type="InterPro" id="IPR027304">
    <property type="entry name" value="Trigger_fact/SurA_dom_sf"/>
</dbReference>
<dbReference type="GO" id="GO:0005737">
    <property type="term" value="C:cytoplasm"/>
    <property type="evidence" value="ECO:0007669"/>
    <property type="project" value="UniProtKB-SubCell"/>
</dbReference>
<dbReference type="GO" id="GO:0015031">
    <property type="term" value="P:protein transport"/>
    <property type="evidence" value="ECO:0007669"/>
    <property type="project" value="UniProtKB-UniRule"/>
</dbReference>
<comment type="similarity">
    <text evidence="2 9">Belongs to the FKBP-type PPIase family. Tig subfamily.</text>
</comment>
<dbReference type="InterPro" id="IPR046357">
    <property type="entry name" value="PPIase_dom_sf"/>
</dbReference>
<evidence type="ECO:0000259" key="12">
    <source>
        <dbReference type="Pfam" id="PF05698"/>
    </source>
</evidence>
<dbReference type="STRING" id="86166.TAGGR_1294"/>
<evidence type="ECO:0000259" key="11">
    <source>
        <dbReference type="Pfam" id="PF05697"/>
    </source>
</evidence>
<dbReference type="InterPro" id="IPR036611">
    <property type="entry name" value="Trigger_fac_ribosome-bd_sf"/>
</dbReference>
<keyword evidence="9" id="KW-0131">Cell cycle</keyword>
<evidence type="ECO:0000256" key="9">
    <source>
        <dbReference type="HAMAP-Rule" id="MF_00303"/>
    </source>
</evidence>
<feature type="coiled-coil region" evidence="10">
    <location>
        <begin position="251"/>
        <end position="278"/>
    </location>
</feature>
<protein>
    <recommendedName>
        <fullName evidence="4 9">Trigger factor</fullName>
        <shortName evidence="9">TF</shortName>
        <ecNumber evidence="3 9">5.2.1.8</ecNumber>
    </recommendedName>
    <alternativeName>
        <fullName evidence="8 9">PPIase</fullName>
    </alternativeName>
</protein>
<dbReference type="PIRSF" id="PIRSF003095">
    <property type="entry name" value="Trigger_factor"/>
    <property type="match status" value="1"/>
</dbReference>
<keyword evidence="5 9" id="KW-0697">Rotamase</keyword>
<dbReference type="SUPFAM" id="SSF102735">
    <property type="entry name" value="Trigger factor ribosome-binding domain"/>
    <property type="match status" value="1"/>
</dbReference>
<dbReference type="GO" id="GO:0043335">
    <property type="term" value="P:protein unfolding"/>
    <property type="evidence" value="ECO:0007669"/>
    <property type="project" value="TreeGrafter"/>
</dbReference>
<dbReference type="EMBL" id="BCNO01000001">
    <property type="protein sequence ID" value="GAQ94121.1"/>
    <property type="molecule type" value="Genomic_DNA"/>
</dbReference>
<keyword evidence="9" id="KW-0132">Cell division</keyword>
<dbReference type="Pfam" id="PF05697">
    <property type="entry name" value="Trigger_N"/>
    <property type="match status" value="1"/>
</dbReference>
<evidence type="ECO:0000256" key="7">
    <source>
        <dbReference type="ARBA" id="ARBA00023235"/>
    </source>
</evidence>
<evidence type="ECO:0000256" key="6">
    <source>
        <dbReference type="ARBA" id="ARBA00023186"/>
    </source>
</evidence>
<evidence type="ECO:0000256" key="1">
    <source>
        <dbReference type="ARBA" id="ARBA00000971"/>
    </source>
</evidence>
<feature type="domain" description="Trigger factor ribosome-binding bacterial" evidence="11">
    <location>
        <begin position="4"/>
        <end position="144"/>
    </location>
</feature>
<comment type="catalytic activity">
    <reaction evidence="1 9">
        <text>[protein]-peptidylproline (omega=180) = [protein]-peptidylproline (omega=0)</text>
        <dbReference type="Rhea" id="RHEA:16237"/>
        <dbReference type="Rhea" id="RHEA-COMP:10747"/>
        <dbReference type="Rhea" id="RHEA-COMP:10748"/>
        <dbReference type="ChEBI" id="CHEBI:83833"/>
        <dbReference type="ChEBI" id="CHEBI:83834"/>
        <dbReference type="EC" id="5.2.1.8"/>
    </reaction>
</comment>
<dbReference type="AlphaFoldDB" id="A0A0U9HNS2"/>
<keyword evidence="9" id="KW-0963">Cytoplasm</keyword>
<dbReference type="NCBIfam" id="TIGR00115">
    <property type="entry name" value="tig"/>
    <property type="match status" value="1"/>
</dbReference>
<comment type="caution">
    <text evidence="13">The sequence shown here is derived from an EMBL/GenBank/DDBJ whole genome shotgun (WGS) entry which is preliminary data.</text>
</comment>
<dbReference type="GO" id="GO:0044183">
    <property type="term" value="F:protein folding chaperone"/>
    <property type="evidence" value="ECO:0007669"/>
    <property type="project" value="TreeGrafter"/>
</dbReference>
<comment type="subcellular location">
    <subcellularLocation>
        <location evidence="9">Cytoplasm</location>
    </subcellularLocation>
    <text evidence="9">About half TF is bound to the ribosome near the polypeptide exit tunnel while the other half is free in the cytoplasm.</text>
</comment>
<dbReference type="Gene3D" id="3.10.50.40">
    <property type="match status" value="1"/>
</dbReference>
<dbReference type="Gene3D" id="1.10.3120.10">
    <property type="entry name" value="Trigger factor, C-terminal domain"/>
    <property type="match status" value="1"/>
</dbReference>
<dbReference type="GO" id="GO:0051301">
    <property type="term" value="P:cell division"/>
    <property type="evidence" value="ECO:0007669"/>
    <property type="project" value="UniProtKB-KW"/>
</dbReference>
<keyword evidence="6 9" id="KW-0143">Chaperone</keyword>
<evidence type="ECO:0000256" key="4">
    <source>
        <dbReference type="ARBA" id="ARBA00016902"/>
    </source>
</evidence>
<dbReference type="Pfam" id="PF05698">
    <property type="entry name" value="Trigger_C"/>
    <property type="match status" value="1"/>
</dbReference>
<feature type="domain" description="Trigger factor C-terminal" evidence="12">
    <location>
        <begin position="254"/>
        <end position="399"/>
    </location>
</feature>
<dbReference type="InterPro" id="IPR008881">
    <property type="entry name" value="Trigger_fac_ribosome-bd_bac"/>
</dbReference>
<proteinExistence type="inferred from homology"/>
<dbReference type="EC" id="5.2.1.8" evidence="3 9"/>
<dbReference type="SUPFAM" id="SSF109998">
    <property type="entry name" value="Triger factor/SurA peptide-binding domain-like"/>
    <property type="match status" value="1"/>
</dbReference>
<reference evidence="14" key="1">
    <citation type="submission" date="2016-01" db="EMBL/GenBank/DDBJ databases">
        <title>Draft genome sequence of Thermodesulfovibrio aggregans strain TGE-P1.</title>
        <authorList>
            <person name="Sekiguchi Y."/>
            <person name="Ohashi A."/>
            <person name="Matsuura N."/>
            <person name="Tourlousse M.D."/>
        </authorList>
    </citation>
    <scope>NUCLEOTIDE SEQUENCE [LARGE SCALE GENOMIC DNA]</scope>
    <source>
        <strain evidence="14">TGE-P1</strain>
    </source>
</reference>
<dbReference type="PANTHER" id="PTHR30560">
    <property type="entry name" value="TRIGGER FACTOR CHAPERONE AND PEPTIDYL-PROLYL CIS/TRANS ISOMERASE"/>
    <property type="match status" value="1"/>
</dbReference>
<dbReference type="HAMAP" id="MF_00303">
    <property type="entry name" value="Trigger_factor_Tig"/>
    <property type="match status" value="1"/>
</dbReference>
<evidence type="ECO:0000256" key="2">
    <source>
        <dbReference type="ARBA" id="ARBA00005464"/>
    </source>
</evidence>
<evidence type="ECO:0000313" key="13">
    <source>
        <dbReference type="EMBL" id="GAQ94121.1"/>
    </source>
</evidence>
<evidence type="ECO:0000256" key="10">
    <source>
        <dbReference type="SAM" id="Coils"/>
    </source>
</evidence>
<evidence type="ECO:0000256" key="5">
    <source>
        <dbReference type="ARBA" id="ARBA00023110"/>
    </source>
</evidence>
<dbReference type="GO" id="GO:0003755">
    <property type="term" value="F:peptidyl-prolyl cis-trans isomerase activity"/>
    <property type="evidence" value="ECO:0007669"/>
    <property type="project" value="UniProtKB-UniRule"/>
</dbReference>
<dbReference type="InterPro" id="IPR008880">
    <property type="entry name" value="Trigger_fac_C"/>
</dbReference>
<accession>A0A0U9HNS2</accession>
<keyword evidence="10" id="KW-0175">Coiled coil</keyword>
<dbReference type="Proteomes" id="UP000054976">
    <property type="component" value="Unassembled WGS sequence"/>
</dbReference>
<dbReference type="GO" id="GO:0051083">
    <property type="term" value="P:'de novo' cotranslational protein folding"/>
    <property type="evidence" value="ECO:0007669"/>
    <property type="project" value="TreeGrafter"/>
</dbReference>
<gene>
    <name evidence="9" type="primary">tig</name>
    <name evidence="13" type="ORF">TAGGR_1294</name>
</gene>
<comment type="function">
    <text evidence="9">Involved in protein export. Acts as a chaperone by maintaining the newly synthesized protein in an open conformation. Functions as a peptidyl-prolyl cis-trans isomerase.</text>
</comment>
<dbReference type="PANTHER" id="PTHR30560:SF3">
    <property type="entry name" value="TRIGGER FACTOR-LIKE PROTEIN TIG, CHLOROPLASTIC"/>
    <property type="match status" value="1"/>
</dbReference>
<evidence type="ECO:0000256" key="3">
    <source>
        <dbReference type="ARBA" id="ARBA00013194"/>
    </source>
</evidence>
<keyword evidence="14" id="KW-1185">Reference proteome</keyword>
<evidence type="ECO:0000313" key="14">
    <source>
        <dbReference type="Proteomes" id="UP000054976"/>
    </source>
</evidence>
<comment type="domain">
    <text evidence="9">Consists of 3 domains; the N-terminus binds the ribosome, the middle domain has PPIase activity, while the C-terminus has intrinsic chaperone activity on its own.</text>
</comment>
<dbReference type="InterPro" id="IPR005215">
    <property type="entry name" value="Trig_fac"/>
</dbReference>
<evidence type="ECO:0000256" key="8">
    <source>
        <dbReference type="ARBA" id="ARBA00029986"/>
    </source>
</evidence>
<sequence length="417" mass="48063">MLKGVEEISATKKRLKFEIPADVVEEEIQKALREIQKEAKIPGFRPGKAPLSIIEKKFGQNAISDVLEKLVSESYEKAIKETNLKPLLPPMAEDAIDIKRKEPLSFELVVEVRPEVENLNYENIEVEEISTEVKDEDIERVIKGLCEESGTYEPAEEPTQNNDLVIFDYKTDTGKEVKDFVYKIGAGPFPEDFSKALEGRKKGETFTFTVDFPEDSIAEFAGKKVNFEVTIKDIKRKQPVPYEEIHKEYGYETTEEFRNDIRQRLENAKKEQAIEKQKFDILKKLLDTHEFELPEGLVEMEIKRISEELESMGLNVVEHMDKITERAKRNVKAYILLEIIGEKEGVTVSEEEIKQEVINIARKYSITPQGVIQYYMSRDGSLSALRNSVFERKVFDILLNKAKIVKRTEEESKEVSQ</sequence>
<name>A0A0U9HNS2_9BACT</name>
<dbReference type="Gene3D" id="3.30.70.1050">
    <property type="entry name" value="Trigger factor ribosome-binding domain"/>
    <property type="match status" value="1"/>
</dbReference>
<dbReference type="SUPFAM" id="SSF54534">
    <property type="entry name" value="FKBP-like"/>
    <property type="match status" value="1"/>
</dbReference>
<dbReference type="GO" id="GO:0043022">
    <property type="term" value="F:ribosome binding"/>
    <property type="evidence" value="ECO:0007669"/>
    <property type="project" value="TreeGrafter"/>
</dbReference>
<organism evidence="13 14">
    <name type="scientific">Thermodesulfovibrio aggregans</name>
    <dbReference type="NCBI Taxonomy" id="86166"/>
    <lineage>
        <taxon>Bacteria</taxon>
        <taxon>Pseudomonadati</taxon>
        <taxon>Nitrospirota</taxon>
        <taxon>Thermodesulfovibrionia</taxon>
        <taxon>Thermodesulfovibrionales</taxon>
        <taxon>Thermodesulfovibrionaceae</taxon>
        <taxon>Thermodesulfovibrio</taxon>
    </lineage>
</organism>
<dbReference type="InterPro" id="IPR037041">
    <property type="entry name" value="Trigger_fac_C_sf"/>
</dbReference>